<organism evidence="2 3">
    <name type="scientific">Salinibacillus kushneri</name>
    <dbReference type="NCBI Taxonomy" id="237682"/>
    <lineage>
        <taxon>Bacteria</taxon>
        <taxon>Bacillati</taxon>
        <taxon>Bacillota</taxon>
        <taxon>Bacilli</taxon>
        <taxon>Bacillales</taxon>
        <taxon>Bacillaceae</taxon>
        <taxon>Salinibacillus</taxon>
    </lineage>
</organism>
<feature type="compositionally biased region" description="Basic and acidic residues" evidence="1">
    <location>
        <begin position="11"/>
        <end position="34"/>
    </location>
</feature>
<dbReference type="Proteomes" id="UP000199095">
    <property type="component" value="Unassembled WGS sequence"/>
</dbReference>
<keyword evidence="3" id="KW-1185">Reference proteome</keyword>
<evidence type="ECO:0000313" key="2">
    <source>
        <dbReference type="EMBL" id="SET72664.1"/>
    </source>
</evidence>
<dbReference type="EMBL" id="FOHJ01000007">
    <property type="protein sequence ID" value="SET72664.1"/>
    <property type="molecule type" value="Genomic_DNA"/>
</dbReference>
<evidence type="ECO:0000313" key="3">
    <source>
        <dbReference type="Proteomes" id="UP000199095"/>
    </source>
</evidence>
<protein>
    <submittedName>
        <fullName evidence="2">Uncharacterized protein</fullName>
    </submittedName>
</protein>
<accession>A0A1I0GNP7</accession>
<sequence>MMDKKRKKQQEKREIEKVETEEIEHHTAHPDHSEVNLQDVNFAPGENGYISGANEGNIYG</sequence>
<proteinExistence type="predicted"/>
<feature type="compositionally biased region" description="Basic residues" evidence="1">
    <location>
        <begin position="1"/>
        <end position="10"/>
    </location>
</feature>
<name>A0A1I0GNP7_9BACI</name>
<evidence type="ECO:0000256" key="1">
    <source>
        <dbReference type="SAM" id="MobiDB-lite"/>
    </source>
</evidence>
<feature type="region of interest" description="Disordered" evidence="1">
    <location>
        <begin position="1"/>
        <end position="60"/>
    </location>
</feature>
<gene>
    <name evidence="2" type="ORF">SAMN05421676_10792</name>
</gene>
<dbReference type="AlphaFoldDB" id="A0A1I0GNP7"/>
<dbReference type="STRING" id="237682.SAMN05421676_10792"/>
<reference evidence="3" key="1">
    <citation type="submission" date="2016-10" db="EMBL/GenBank/DDBJ databases">
        <authorList>
            <person name="Varghese N."/>
            <person name="Submissions S."/>
        </authorList>
    </citation>
    <scope>NUCLEOTIDE SEQUENCE [LARGE SCALE GENOMIC DNA]</scope>
    <source>
        <strain evidence="3">CGMCC 1.3566</strain>
    </source>
</reference>